<name>A0A3M7T7M9_BRAPC</name>
<keyword evidence="1" id="KW-0812">Transmembrane</keyword>
<dbReference type="AlphaFoldDB" id="A0A3M7T7M9"/>
<reference evidence="2 3" key="1">
    <citation type="journal article" date="2018" name="Sci. Rep.">
        <title>Genomic signatures of local adaptation to the degree of environmental predictability in rotifers.</title>
        <authorList>
            <person name="Franch-Gras L."/>
            <person name="Hahn C."/>
            <person name="Garcia-Roger E.M."/>
            <person name="Carmona M.J."/>
            <person name="Serra M."/>
            <person name="Gomez A."/>
        </authorList>
    </citation>
    <scope>NUCLEOTIDE SEQUENCE [LARGE SCALE GENOMIC DNA]</scope>
    <source>
        <strain evidence="2">HYR1</strain>
    </source>
</reference>
<evidence type="ECO:0000256" key="1">
    <source>
        <dbReference type="SAM" id="Phobius"/>
    </source>
</evidence>
<dbReference type="EMBL" id="REGN01000159">
    <property type="protein sequence ID" value="RNA44064.1"/>
    <property type="molecule type" value="Genomic_DNA"/>
</dbReference>
<evidence type="ECO:0000313" key="2">
    <source>
        <dbReference type="EMBL" id="RNA44064.1"/>
    </source>
</evidence>
<accession>A0A3M7T7M9</accession>
<dbReference type="Proteomes" id="UP000276133">
    <property type="component" value="Unassembled WGS sequence"/>
</dbReference>
<proteinExistence type="predicted"/>
<protein>
    <submittedName>
        <fullName evidence="2">Uncharacterized protein</fullName>
    </submittedName>
</protein>
<keyword evidence="3" id="KW-1185">Reference proteome</keyword>
<sequence>MTDKFKKNWFIGELKTDDVIINLFDNFISCVYFVTPIIGRHIKKISKIWSKRNTTPALLEESDCHILKGLLMT</sequence>
<keyword evidence="1" id="KW-1133">Transmembrane helix</keyword>
<comment type="caution">
    <text evidence="2">The sequence shown here is derived from an EMBL/GenBank/DDBJ whole genome shotgun (WGS) entry which is preliminary data.</text>
</comment>
<feature type="transmembrane region" description="Helical" evidence="1">
    <location>
        <begin position="20"/>
        <end position="42"/>
    </location>
</feature>
<organism evidence="2 3">
    <name type="scientific">Brachionus plicatilis</name>
    <name type="common">Marine rotifer</name>
    <name type="synonym">Brachionus muelleri</name>
    <dbReference type="NCBI Taxonomy" id="10195"/>
    <lineage>
        <taxon>Eukaryota</taxon>
        <taxon>Metazoa</taxon>
        <taxon>Spiralia</taxon>
        <taxon>Gnathifera</taxon>
        <taxon>Rotifera</taxon>
        <taxon>Eurotatoria</taxon>
        <taxon>Monogononta</taxon>
        <taxon>Pseudotrocha</taxon>
        <taxon>Ploima</taxon>
        <taxon>Brachionidae</taxon>
        <taxon>Brachionus</taxon>
    </lineage>
</organism>
<keyword evidence="1" id="KW-0472">Membrane</keyword>
<gene>
    <name evidence="2" type="ORF">BpHYR1_023029</name>
</gene>
<evidence type="ECO:0000313" key="3">
    <source>
        <dbReference type="Proteomes" id="UP000276133"/>
    </source>
</evidence>